<organism evidence="9 10">
    <name type="scientific">Frondihabitans sucicola</name>
    <dbReference type="NCBI Taxonomy" id="1268041"/>
    <lineage>
        <taxon>Bacteria</taxon>
        <taxon>Bacillati</taxon>
        <taxon>Actinomycetota</taxon>
        <taxon>Actinomycetes</taxon>
        <taxon>Micrococcales</taxon>
        <taxon>Microbacteriaceae</taxon>
        <taxon>Frondihabitans</taxon>
    </lineage>
</organism>
<name>A0ABM8GIF5_9MICO</name>
<proteinExistence type="inferred from homology"/>
<dbReference type="InterPro" id="IPR000515">
    <property type="entry name" value="MetI-like"/>
</dbReference>
<comment type="similarity">
    <text evidence="7">Belongs to the binding-protein-dependent transport system permease family.</text>
</comment>
<feature type="domain" description="ABC transmembrane type-1" evidence="8">
    <location>
        <begin position="64"/>
        <end position="255"/>
    </location>
</feature>
<dbReference type="InterPro" id="IPR035906">
    <property type="entry name" value="MetI-like_sf"/>
</dbReference>
<accession>A0ABM8GIF5</accession>
<evidence type="ECO:0000256" key="7">
    <source>
        <dbReference type="RuleBase" id="RU363032"/>
    </source>
</evidence>
<evidence type="ECO:0000256" key="5">
    <source>
        <dbReference type="ARBA" id="ARBA00022989"/>
    </source>
</evidence>
<dbReference type="PROSITE" id="PS50928">
    <property type="entry name" value="ABC_TM1"/>
    <property type="match status" value="1"/>
</dbReference>
<evidence type="ECO:0000256" key="6">
    <source>
        <dbReference type="ARBA" id="ARBA00023136"/>
    </source>
</evidence>
<evidence type="ECO:0000256" key="3">
    <source>
        <dbReference type="ARBA" id="ARBA00022475"/>
    </source>
</evidence>
<keyword evidence="2 7" id="KW-0813">Transport</keyword>
<dbReference type="PANTHER" id="PTHR43744:SF12">
    <property type="entry name" value="ABC TRANSPORTER PERMEASE PROTEIN MG189-RELATED"/>
    <property type="match status" value="1"/>
</dbReference>
<dbReference type="Gene3D" id="1.10.3720.10">
    <property type="entry name" value="MetI-like"/>
    <property type="match status" value="1"/>
</dbReference>
<dbReference type="SUPFAM" id="SSF161098">
    <property type="entry name" value="MetI-like"/>
    <property type="match status" value="1"/>
</dbReference>
<feature type="transmembrane region" description="Helical" evidence="7">
    <location>
        <begin position="100"/>
        <end position="122"/>
    </location>
</feature>
<gene>
    <name evidence="9" type="primary">cebG</name>
    <name evidence="9" type="ORF">GCM10025867_02030</name>
</gene>
<evidence type="ECO:0000256" key="2">
    <source>
        <dbReference type="ARBA" id="ARBA00022448"/>
    </source>
</evidence>
<feature type="transmembrane region" description="Helical" evidence="7">
    <location>
        <begin position="128"/>
        <end position="148"/>
    </location>
</feature>
<feature type="transmembrane region" description="Helical" evidence="7">
    <location>
        <begin position="179"/>
        <end position="200"/>
    </location>
</feature>
<protein>
    <submittedName>
        <fullName evidence="9">Sugar ABC transporter permease</fullName>
    </submittedName>
</protein>
<evidence type="ECO:0000256" key="1">
    <source>
        <dbReference type="ARBA" id="ARBA00004651"/>
    </source>
</evidence>
<dbReference type="PANTHER" id="PTHR43744">
    <property type="entry name" value="ABC TRANSPORTER PERMEASE PROTEIN MG189-RELATED-RELATED"/>
    <property type="match status" value="1"/>
</dbReference>
<dbReference type="CDD" id="cd06261">
    <property type="entry name" value="TM_PBP2"/>
    <property type="match status" value="1"/>
</dbReference>
<reference evidence="10" key="1">
    <citation type="journal article" date="2019" name="Int. J. Syst. Evol. Microbiol.">
        <title>The Global Catalogue of Microorganisms (GCM) 10K type strain sequencing project: providing services to taxonomists for standard genome sequencing and annotation.</title>
        <authorList>
            <consortium name="The Broad Institute Genomics Platform"/>
            <consortium name="The Broad Institute Genome Sequencing Center for Infectious Disease"/>
            <person name="Wu L."/>
            <person name="Ma J."/>
        </authorList>
    </citation>
    <scope>NUCLEOTIDE SEQUENCE [LARGE SCALE GENOMIC DNA]</scope>
    <source>
        <strain evidence="10">NBRC 108728</strain>
    </source>
</reference>
<keyword evidence="3" id="KW-1003">Cell membrane</keyword>
<keyword evidence="6 7" id="KW-0472">Membrane</keyword>
<keyword evidence="4 7" id="KW-0812">Transmembrane</keyword>
<dbReference type="Proteomes" id="UP001321486">
    <property type="component" value="Chromosome"/>
</dbReference>
<dbReference type="EMBL" id="AP027732">
    <property type="protein sequence ID" value="BDZ47962.1"/>
    <property type="molecule type" value="Genomic_DNA"/>
</dbReference>
<dbReference type="RefSeq" id="WP_286345025.1">
    <property type="nucleotide sequence ID" value="NZ_AP027732.1"/>
</dbReference>
<feature type="transmembrane region" description="Helical" evidence="7">
    <location>
        <begin position="60"/>
        <end position="88"/>
    </location>
</feature>
<evidence type="ECO:0000256" key="4">
    <source>
        <dbReference type="ARBA" id="ARBA00022692"/>
    </source>
</evidence>
<dbReference type="Pfam" id="PF00528">
    <property type="entry name" value="BPD_transp_1"/>
    <property type="match status" value="1"/>
</dbReference>
<feature type="transmembrane region" description="Helical" evidence="7">
    <location>
        <begin position="234"/>
        <end position="255"/>
    </location>
</feature>
<evidence type="ECO:0000313" key="10">
    <source>
        <dbReference type="Proteomes" id="UP001321486"/>
    </source>
</evidence>
<sequence>MSVITYVVLVVAALLAVAPLYWMFVVGSNTSAAISSSPPVLLPGPNFLSNVLKVQADVPFVHSLLNSAIVALSVAVLQIFFCSLAGFAFAKLRFRGRNGLFVFIIATMAIPSQLGLVPLYLIMSKIGWIDSLQALIAPGAVTAFGVFWMRQVIVGSMPDELIEAARIDGCSTFRTFRSIVFPTIRGAAAVFGLFAAMSAWNDFLWPLVELSTPSHFTVQVAIQQLRTNYQSIDYATTLAASFLATLPLLILFVVAGKQLVAGIMEGAVKG</sequence>
<keyword evidence="10" id="KW-1185">Reference proteome</keyword>
<comment type="subcellular location">
    <subcellularLocation>
        <location evidence="1 7">Cell membrane</location>
        <topology evidence="1 7">Multi-pass membrane protein</topology>
    </subcellularLocation>
</comment>
<evidence type="ECO:0000313" key="9">
    <source>
        <dbReference type="EMBL" id="BDZ47962.1"/>
    </source>
</evidence>
<evidence type="ECO:0000259" key="8">
    <source>
        <dbReference type="PROSITE" id="PS50928"/>
    </source>
</evidence>
<keyword evidence="5 7" id="KW-1133">Transmembrane helix</keyword>